<sequence>MTHAEEDLVTGPEAIARVKELVEDIDFTMLTTRDAAGNLVSRPMSTRQMDDAGDIWFFTLAGTSKVAEAQADPQHDVGLSYLDPKGHRYVSVAGRAEVVRDDAKMKELYSPDLDIWFEDGLDTPGIVLLRVTPVECEFWEPRHGKLVTAAGMLKSLVTKDTPDDTMSHGKVSC</sequence>
<dbReference type="PANTHER" id="PTHR34818:SF1">
    <property type="entry name" value="PROTEIN BLI-3"/>
    <property type="match status" value="1"/>
</dbReference>
<dbReference type="SUPFAM" id="SSF50475">
    <property type="entry name" value="FMN-binding split barrel"/>
    <property type="match status" value="1"/>
</dbReference>
<reference evidence="2" key="1">
    <citation type="submission" date="2024-04" db="EMBL/GenBank/DDBJ databases">
        <authorList>
            <person name="Roder T."/>
            <person name="Oberhansli S."/>
            <person name="Kreuzer M."/>
        </authorList>
    </citation>
    <scope>NUCLEOTIDE SEQUENCE</scope>
    <source>
        <strain evidence="2">LWS13-1.2</strain>
    </source>
</reference>
<organism evidence="2">
    <name type="scientific">Microbacterium sp. LWS13-1.2</name>
    <dbReference type="NCBI Taxonomy" id="3135264"/>
    <lineage>
        <taxon>Bacteria</taxon>
        <taxon>Bacillati</taxon>
        <taxon>Actinomycetota</taxon>
        <taxon>Actinomycetes</taxon>
        <taxon>Micrococcales</taxon>
        <taxon>Microbacteriaceae</taxon>
        <taxon>Microbacterium</taxon>
    </lineage>
</organism>
<dbReference type="Pfam" id="PF16242">
    <property type="entry name" value="Pyrid_ox_like"/>
    <property type="match status" value="1"/>
</dbReference>
<dbReference type="Gene3D" id="2.30.110.10">
    <property type="entry name" value="Electron Transport, Fmn-binding Protein, Chain A"/>
    <property type="match status" value="1"/>
</dbReference>
<evidence type="ECO:0000313" key="2">
    <source>
        <dbReference type="EMBL" id="WZO36183.1"/>
    </source>
</evidence>
<protein>
    <submittedName>
        <fullName evidence="2">Pyridoxamine 5'-phosphate oxidase family protein</fullName>
    </submittedName>
</protein>
<dbReference type="EMBL" id="CP151632">
    <property type="protein sequence ID" value="WZO36183.1"/>
    <property type="molecule type" value="Genomic_DNA"/>
</dbReference>
<name>A0AAU6SH28_9MICO</name>
<dbReference type="InterPro" id="IPR052917">
    <property type="entry name" value="Stress-Dev_Protein"/>
</dbReference>
<dbReference type="AlphaFoldDB" id="A0AAU6SH28"/>
<accession>A0AAU6SH28</accession>
<feature type="domain" description="General stress protein FMN-binding split barrel" evidence="1">
    <location>
        <begin position="13"/>
        <end position="163"/>
    </location>
</feature>
<gene>
    <name evidence="2" type="ORF">MRBLWS13_003901</name>
</gene>
<dbReference type="InterPro" id="IPR012349">
    <property type="entry name" value="Split_barrel_FMN-bd"/>
</dbReference>
<dbReference type="InterPro" id="IPR038725">
    <property type="entry name" value="YdaG_split_barrel_FMN-bd"/>
</dbReference>
<dbReference type="RefSeq" id="WP_349426979.1">
    <property type="nucleotide sequence ID" value="NZ_CP151632.1"/>
</dbReference>
<dbReference type="PANTHER" id="PTHR34818">
    <property type="entry name" value="PROTEIN BLI-3"/>
    <property type="match status" value="1"/>
</dbReference>
<evidence type="ECO:0000259" key="1">
    <source>
        <dbReference type="Pfam" id="PF16242"/>
    </source>
</evidence>
<proteinExistence type="predicted"/>